<gene>
    <name evidence="1" type="ORF">E2I00_002267</name>
</gene>
<dbReference type="OrthoDB" id="420187at2759"/>
<protein>
    <submittedName>
        <fullName evidence="1">Uncharacterized protein</fullName>
    </submittedName>
</protein>
<name>A0A643CHH4_BALPH</name>
<organism evidence="1 2">
    <name type="scientific">Balaenoptera physalus</name>
    <name type="common">Fin whale</name>
    <name type="synonym">Balaena physalus</name>
    <dbReference type="NCBI Taxonomy" id="9770"/>
    <lineage>
        <taxon>Eukaryota</taxon>
        <taxon>Metazoa</taxon>
        <taxon>Chordata</taxon>
        <taxon>Craniata</taxon>
        <taxon>Vertebrata</taxon>
        <taxon>Euteleostomi</taxon>
        <taxon>Mammalia</taxon>
        <taxon>Eutheria</taxon>
        <taxon>Laurasiatheria</taxon>
        <taxon>Artiodactyla</taxon>
        <taxon>Whippomorpha</taxon>
        <taxon>Cetacea</taxon>
        <taxon>Mysticeti</taxon>
        <taxon>Balaenopteridae</taxon>
        <taxon>Balaenoptera</taxon>
    </lineage>
</organism>
<accession>A0A643CHH4</accession>
<keyword evidence="2" id="KW-1185">Reference proteome</keyword>
<dbReference type="Proteomes" id="UP000437017">
    <property type="component" value="Unassembled WGS sequence"/>
</dbReference>
<dbReference type="AlphaFoldDB" id="A0A643CHH4"/>
<evidence type="ECO:0000313" key="2">
    <source>
        <dbReference type="Proteomes" id="UP000437017"/>
    </source>
</evidence>
<reference evidence="1 2" key="1">
    <citation type="journal article" date="2019" name="PLoS ONE">
        <title>Genomic analyses reveal an absence of contemporary introgressive admixture between fin whales and blue whales, despite known hybrids.</title>
        <authorList>
            <person name="Westbury M.V."/>
            <person name="Petersen B."/>
            <person name="Lorenzen E.D."/>
        </authorList>
    </citation>
    <scope>NUCLEOTIDE SEQUENCE [LARGE SCALE GENOMIC DNA]</scope>
    <source>
        <strain evidence="1">FinWhale-01</strain>
    </source>
</reference>
<dbReference type="EMBL" id="SGJD01001524">
    <property type="protein sequence ID" value="KAB0399619.1"/>
    <property type="molecule type" value="Genomic_DNA"/>
</dbReference>
<proteinExistence type="predicted"/>
<sequence>MYVNVILIAGLGQAPLLSWDRERESDVVQELLKYSSDKAYGRRGQLGTHTGRNASVCLAVLTWDGEVSAVSQDAIQDSRLACMATVIDDWDEEFDRGKV</sequence>
<comment type="caution">
    <text evidence="1">The sequence shown here is derived from an EMBL/GenBank/DDBJ whole genome shotgun (WGS) entry which is preliminary data.</text>
</comment>
<evidence type="ECO:0000313" key="1">
    <source>
        <dbReference type="EMBL" id="KAB0399619.1"/>
    </source>
</evidence>